<gene>
    <name evidence="1" type="ORF">PCAMFM013_S011g000337</name>
</gene>
<dbReference type="EMBL" id="HG793144">
    <property type="protein sequence ID" value="CRL24343.1"/>
    <property type="molecule type" value="Genomic_DNA"/>
</dbReference>
<evidence type="ECO:0000313" key="2">
    <source>
        <dbReference type="Proteomes" id="UP000053732"/>
    </source>
</evidence>
<protein>
    <submittedName>
        <fullName evidence="1">Str. FM013</fullName>
    </submittedName>
</protein>
<evidence type="ECO:0000313" key="1">
    <source>
        <dbReference type="EMBL" id="CRL24343.1"/>
    </source>
</evidence>
<proteinExistence type="predicted"/>
<keyword evidence="2" id="KW-1185">Reference proteome</keyword>
<dbReference type="AlphaFoldDB" id="A0A0G4PDG4"/>
<name>A0A0G4PDG4_PENC3</name>
<reference evidence="1 2" key="1">
    <citation type="journal article" date="2014" name="Nat. Commun.">
        <title>Multiple recent horizontal transfers of a large genomic region in cheese making fungi.</title>
        <authorList>
            <person name="Cheeseman K."/>
            <person name="Ropars J."/>
            <person name="Renault P."/>
            <person name="Dupont J."/>
            <person name="Gouzy J."/>
            <person name="Branca A."/>
            <person name="Abraham A.L."/>
            <person name="Ceppi M."/>
            <person name="Conseiller E."/>
            <person name="Debuchy R."/>
            <person name="Malagnac F."/>
            <person name="Goarin A."/>
            <person name="Silar P."/>
            <person name="Lacoste S."/>
            <person name="Sallet E."/>
            <person name="Bensimon A."/>
            <person name="Giraud T."/>
            <person name="Brygoo Y."/>
        </authorList>
    </citation>
    <scope>NUCLEOTIDE SEQUENCE [LARGE SCALE GENOMIC DNA]</scope>
    <source>
        <strain evidence="2">FM 013</strain>
    </source>
</reference>
<sequence>MIAPAFLHGFRESPNNLNYSRPDDSVALIDDRRTLIMRGADPLGYLGAAEAGNMHSPGRLPRQKITSLPCISPARLVRFLS</sequence>
<accession>A0A0G4PDG4</accession>
<dbReference type="Proteomes" id="UP000053732">
    <property type="component" value="Unassembled WGS sequence"/>
</dbReference>
<dbReference type="STRING" id="1429867.A0A0G4PDG4"/>
<organism evidence="1 2">
    <name type="scientific">Penicillium camemberti (strain FM 013)</name>
    <dbReference type="NCBI Taxonomy" id="1429867"/>
    <lineage>
        <taxon>Eukaryota</taxon>
        <taxon>Fungi</taxon>
        <taxon>Dikarya</taxon>
        <taxon>Ascomycota</taxon>
        <taxon>Pezizomycotina</taxon>
        <taxon>Eurotiomycetes</taxon>
        <taxon>Eurotiomycetidae</taxon>
        <taxon>Eurotiales</taxon>
        <taxon>Aspergillaceae</taxon>
        <taxon>Penicillium</taxon>
    </lineage>
</organism>